<dbReference type="AlphaFoldDB" id="A0A398B8Z9"/>
<sequence>MTMSIDWGCLVMDKRYSELERLRENLECRKKIDKWGTYNSTSPIKKEILKKLETILESQPEKTIFVFPSLLDWNIPLFQRPQHIALNLAKEGVLYLFGTANVYDQVDTIEEISPHCFLVNMKDPVIEDAVFSFLQDLSNRVIVHLYSGDLTRGNEFVRECIERGFELLYEYIDELSPAISGIPISRRIMERHSCILSDPSCYVIATADKLYKDILDTREPIRSALITNGVDYLHFSEKAKDSRTPLMDHIINEKKPIIGYFGALASWFDYDLMEKLAQSKVDYQLVLIGLDYDQSINKSRLLAYPNVHYLGAVPYDQLPFYAQKFDISVIPFLINEVTISTSPIKLFEYMAVGRPIVTTALPECLKYKTVFVANNHTDFLEKVEYALSAKSDVHLKDALQKEARKNTWNDKAKAILKLLIIE</sequence>
<reference evidence="1 2" key="1">
    <citation type="submission" date="2018-08" db="EMBL/GenBank/DDBJ databases">
        <title>Bacillus jemisoniae sp. nov., Bacillus chryseoplanitiae sp. nov., Bacillus resnikiae sp. nov., and Bacillus frankliniae sp. nov., isolated from Viking spacecraft and associated surfaces.</title>
        <authorList>
            <person name="Seuylemezian A."/>
            <person name="Vaishampayan P."/>
        </authorList>
    </citation>
    <scope>NUCLEOTIDE SEQUENCE [LARGE SCALE GENOMIC DNA]</scope>
    <source>
        <strain evidence="1 2">JJ-247</strain>
    </source>
</reference>
<organism evidence="1 2">
    <name type="scientific">Mesobacillus zeae</name>
    <dbReference type="NCBI Taxonomy" id="1917180"/>
    <lineage>
        <taxon>Bacteria</taxon>
        <taxon>Bacillati</taxon>
        <taxon>Bacillota</taxon>
        <taxon>Bacilli</taxon>
        <taxon>Bacillales</taxon>
        <taxon>Bacillaceae</taxon>
        <taxon>Mesobacillus</taxon>
    </lineage>
</organism>
<name>A0A398B8Z9_9BACI</name>
<dbReference type="Pfam" id="PF13692">
    <property type="entry name" value="Glyco_trans_1_4"/>
    <property type="match status" value="1"/>
</dbReference>
<evidence type="ECO:0000313" key="2">
    <source>
        <dbReference type="Proteomes" id="UP000265816"/>
    </source>
</evidence>
<protein>
    <submittedName>
        <fullName evidence="1">Glycosyltransferase family 1 protein</fullName>
    </submittedName>
</protein>
<dbReference type="OrthoDB" id="9816564at2"/>
<dbReference type="EMBL" id="QWVT01000023">
    <property type="protein sequence ID" value="RID84166.1"/>
    <property type="molecule type" value="Genomic_DNA"/>
</dbReference>
<accession>A0A398B8Z9</accession>
<gene>
    <name evidence="1" type="ORF">D1970_13690</name>
</gene>
<evidence type="ECO:0000313" key="1">
    <source>
        <dbReference type="EMBL" id="RID84166.1"/>
    </source>
</evidence>
<dbReference type="SUPFAM" id="SSF53756">
    <property type="entry name" value="UDP-Glycosyltransferase/glycogen phosphorylase"/>
    <property type="match status" value="1"/>
</dbReference>
<dbReference type="Proteomes" id="UP000265816">
    <property type="component" value="Unassembled WGS sequence"/>
</dbReference>
<keyword evidence="2" id="KW-1185">Reference proteome</keyword>
<keyword evidence="1" id="KW-0808">Transferase</keyword>
<dbReference type="Gene3D" id="3.40.50.2000">
    <property type="entry name" value="Glycogen Phosphorylase B"/>
    <property type="match status" value="1"/>
</dbReference>
<proteinExistence type="predicted"/>
<comment type="caution">
    <text evidence="1">The sequence shown here is derived from an EMBL/GenBank/DDBJ whole genome shotgun (WGS) entry which is preliminary data.</text>
</comment>
<dbReference type="GO" id="GO:0016740">
    <property type="term" value="F:transferase activity"/>
    <property type="evidence" value="ECO:0007669"/>
    <property type="project" value="UniProtKB-KW"/>
</dbReference>